<keyword evidence="2" id="KW-1185">Reference proteome</keyword>
<evidence type="ECO:0000256" key="1">
    <source>
        <dbReference type="SAM" id="MobiDB-lite"/>
    </source>
</evidence>
<sequence length="89" mass="9938">MCPQASARRVGMSAKRPTNHSFGEQGEQLSEPTEQSPSKSSEECDVQLEWPLSSGQKERDTDAKKDQLLPKCWLTIFRPNATKTTSPQC</sequence>
<dbReference type="WBParaSite" id="jg13582">
    <property type="protein sequence ID" value="jg13582"/>
    <property type="gene ID" value="jg13582"/>
</dbReference>
<dbReference type="AlphaFoldDB" id="A0A915CYD3"/>
<feature type="compositionally biased region" description="Basic and acidic residues" evidence="1">
    <location>
        <begin position="56"/>
        <end position="65"/>
    </location>
</feature>
<reference evidence="3" key="1">
    <citation type="submission" date="2022-11" db="UniProtKB">
        <authorList>
            <consortium name="WormBaseParasite"/>
        </authorList>
    </citation>
    <scope>IDENTIFICATION</scope>
</reference>
<dbReference type="Proteomes" id="UP000887574">
    <property type="component" value="Unplaced"/>
</dbReference>
<organism evidence="2 3">
    <name type="scientific">Ditylenchus dipsaci</name>
    <dbReference type="NCBI Taxonomy" id="166011"/>
    <lineage>
        <taxon>Eukaryota</taxon>
        <taxon>Metazoa</taxon>
        <taxon>Ecdysozoa</taxon>
        <taxon>Nematoda</taxon>
        <taxon>Chromadorea</taxon>
        <taxon>Rhabditida</taxon>
        <taxon>Tylenchina</taxon>
        <taxon>Tylenchomorpha</taxon>
        <taxon>Sphaerularioidea</taxon>
        <taxon>Anguinidae</taxon>
        <taxon>Anguininae</taxon>
        <taxon>Ditylenchus</taxon>
    </lineage>
</organism>
<name>A0A915CYD3_9BILA</name>
<feature type="region of interest" description="Disordered" evidence="1">
    <location>
        <begin position="1"/>
        <end position="65"/>
    </location>
</feature>
<accession>A0A915CYD3</accession>
<protein>
    <submittedName>
        <fullName evidence="3">Uncharacterized protein</fullName>
    </submittedName>
</protein>
<proteinExistence type="predicted"/>
<evidence type="ECO:0000313" key="3">
    <source>
        <dbReference type="WBParaSite" id="jg13582"/>
    </source>
</evidence>
<feature type="compositionally biased region" description="Polar residues" evidence="1">
    <location>
        <begin position="19"/>
        <end position="39"/>
    </location>
</feature>
<evidence type="ECO:0000313" key="2">
    <source>
        <dbReference type="Proteomes" id="UP000887574"/>
    </source>
</evidence>